<dbReference type="InterPro" id="IPR017956">
    <property type="entry name" value="AT_hook_DNA-bd_motif"/>
</dbReference>
<feature type="compositionally biased region" description="Low complexity" evidence="1">
    <location>
        <begin position="2526"/>
        <end position="2546"/>
    </location>
</feature>
<dbReference type="Proteomes" id="UP001497497">
    <property type="component" value="Unassembled WGS sequence"/>
</dbReference>
<feature type="compositionally biased region" description="Polar residues" evidence="1">
    <location>
        <begin position="998"/>
        <end position="1007"/>
    </location>
</feature>
<feature type="region of interest" description="Disordered" evidence="1">
    <location>
        <begin position="1344"/>
        <end position="1395"/>
    </location>
</feature>
<feature type="compositionally biased region" description="Basic and acidic residues" evidence="1">
    <location>
        <begin position="1189"/>
        <end position="1198"/>
    </location>
</feature>
<name>A0AAV2IFD4_LYMST</name>
<comment type="caution">
    <text evidence="2">The sequence shown here is derived from an EMBL/GenBank/DDBJ whole genome shotgun (WGS) entry which is preliminary data.</text>
</comment>
<feature type="compositionally biased region" description="Polar residues" evidence="1">
    <location>
        <begin position="376"/>
        <end position="401"/>
    </location>
</feature>
<feature type="region of interest" description="Disordered" evidence="1">
    <location>
        <begin position="1"/>
        <end position="55"/>
    </location>
</feature>
<evidence type="ECO:0000313" key="2">
    <source>
        <dbReference type="EMBL" id="CAL1543587.1"/>
    </source>
</evidence>
<dbReference type="GO" id="GO:0003677">
    <property type="term" value="F:DNA binding"/>
    <property type="evidence" value="ECO:0007669"/>
    <property type="project" value="InterPro"/>
</dbReference>
<feature type="compositionally biased region" description="Polar residues" evidence="1">
    <location>
        <begin position="410"/>
        <end position="421"/>
    </location>
</feature>
<feature type="compositionally biased region" description="Basic and acidic residues" evidence="1">
    <location>
        <begin position="942"/>
        <end position="956"/>
    </location>
</feature>
<feature type="region of interest" description="Disordered" evidence="1">
    <location>
        <begin position="713"/>
        <end position="742"/>
    </location>
</feature>
<feature type="compositionally biased region" description="Polar residues" evidence="1">
    <location>
        <begin position="502"/>
        <end position="516"/>
    </location>
</feature>
<feature type="compositionally biased region" description="Low complexity" evidence="1">
    <location>
        <begin position="1355"/>
        <end position="1383"/>
    </location>
</feature>
<feature type="region of interest" description="Disordered" evidence="1">
    <location>
        <begin position="1179"/>
        <end position="1215"/>
    </location>
</feature>
<feature type="region of interest" description="Disordered" evidence="1">
    <location>
        <begin position="1581"/>
        <end position="1696"/>
    </location>
</feature>
<gene>
    <name evidence="2" type="ORF">GSLYS_00017121001</name>
</gene>
<accession>A0AAV2IFD4</accession>
<feature type="compositionally biased region" description="Polar residues" evidence="1">
    <location>
        <begin position="1581"/>
        <end position="1590"/>
    </location>
</feature>
<feature type="compositionally biased region" description="Basic and acidic residues" evidence="1">
    <location>
        <begin position="1614"/>
        <end position="1628"/>
    </location>
</feature>
<feature type="compositionally biased region" description="Basic residues" evidence="1">
    <location>
        <begin position="1"/>
        <end position="10"/>
    </location>
</feature>
<dbReference type="SMART" id="SM00384">
    <property type="entry name" value="AT_hook"/>
    <property type="match status" value="2"/>
</dbReference>
<organism evidence="2 3">
    <name type="scientific">Lymnaea stagnalis</name>
    <name type="common">Great pond snail</name>
    <name type="synonym">Helix stagnalis</name>
    <dbReference type="NCBI Taxonomy" id="6523"/>
    <lineage>
        <taxon>Eukaryota</taxon>
        <taxon>Metazoa</taxon>
        <taxon>Spiralia</taxon>
        <taxon>Lophotrochozoa</taxon>
        <taxon>Mollusca</taxon>
        <taxon>Gastropoda</taxon>
        <taxon>Heterobranchia</taxon>
        <taxon>Euthyneura</taxon>
        <taxon>Panpulmonata</taxon>
        <taxon>Hygrophila</taxon>
        <taxon>Lymnaeoidea</taxon>
        <taxon>Lymnaeidae</taxon>
        <taxon>Lymnaea</taxon>
    </lineage>
</organism>
<feature type="region of interest" description="Disordered" evidence="1">
    <location>
        <begin position="494"/>
        <end position="522"/>
    </location>
</feature>
<feature type="region of interest" description="Disordered" evidence="1">
    <location>
        <begin position="909"/>
        <end position="1073"/>
    </location>
</feature>
<feature type="compositionally biased region" description="Polar residues" evidence="1">
    <location>
        <begin position="1344"/>
        <end position="1354"/>
    </location>
</feature>
<evidence type="ECO:0000256" key="1">
    <source>
        <dbReference type="SAM" id="MobiDB-lite"/>
    </source>
</evidence>
<feature type="compositionally biased region" description="Low complexity" evidence="1">
    <location>
        <begin position="1916"/>
        <end position="1927"/>
    </location>
</feature>
<feature type="region of interest" description="Disordered" evidence="1">
    <location>
        <begin position="327"/>
        <end position="424"/>
    </location>
</feature>
<feature type="compositionally biased region" description="Polar residues" evidence="1">
    <location>
        <begin position="1384"/>
        <end position="1395"/>
    </location>
</feature>
<keyword evidence="3" id="KW-1185">Reference proteome</keyword>
<feature type="region of interest" description="Disordered" evidence="1">
    <location>
        <begin position="1892"/>
        <end position="1934"/>
    </location>
</feature>
<proteinExistence type="predicted"/>
<sequence length="2730" mass="298136">MAKKRGRPKKNVNTVQKGRPPGAKQNDNVVVEDGTNDVLEKKARNKKKESKPKDHIHVNSNCRIVPKVGSDGRIRSSYALNTKSSIDPSAGHHLLSKSAADTYNQDCKCPLKKDYGPYEEMFMGLDNDTQVVINTESQNRVSHGMRMRSQINYTKNSLPTGSAMAKDSNGNRQLSLDMTRVNTNHQKFHLDGVAPHSAGQPRADLDLRSSRVPPLIIPKSRLTMQNSDEDEDKTPEYPLPENSMFFWRNAPDGQHYSGQSRNLFSDLCSSIDPTECNTKTGVNCPQRPPEAESRELVKSPSQMKLLSGAMKLPSNLSPKVQRLKLFPKAKPKTESSSANSSPCKDKQGDMSENDILNSGELPGGFPSGRLKDNLDESSSQLSTVSKGLQAPSSPQLSTVNKGFQPPCSPQGYSQPASSPQPHIQPPNLVVGHQKLPCDGTHMEHKIQFSSKGVKNKSKCVKLTETTVGECNKGNRKCQESKNDITGIIDEISDKNDDIPVNKDNTSGNIEESSVEPSQIGAGKGLTSSIERTAIDLHVKILRQVSLSGDQVSGDELSSPRCLVIDEKLNCSQNSSRFDSSTDNQLPNLSPPLCNKAADFLTDLKQAHLRESAEADEIIRNNEERALCESQDSPWLISECGKDITHGAAGNGCPDRDNVDQWTVASKVLSAPTSPTIGSYPSDQPLTVLSGPSTKLNQLTQNPIHKRTPSVVRPKAGARQQSRQLKDASALSEVKGKGKTSNMDTQQQEYVVLVCPVGLKQEDKTSVNPGGFLDKLLSSGDGAENEMLRNLNFVERPAALNGEIVIESTEEPPLDASRANCHGGVDKCSEGKTILGIEGPSSNEDNVEVPRATELCMNGAVSDFPVLEKESPKDICVDGDRVEYFNTEEIFSGGNESESSGEIDSGTAEFENAGEMDGGRNEFTSTLERGGDRVESVCTSEDIFTKDNDVTDEDGRNKVHIGTEQSSPDDEKQDSSHPVPPINQYMPNGGTCSPKRIITDNTPSTNPQNDHDDTFSNESFKKRACTLKEHRTPAKKLKPNGREKNDSVYPGKNDSVYPGKNDSVYPGKNDSVYPGKIQVPTGPTTNCGNLKTAQEHSYKCDSKVLKAVGHHVRESIRKSQDEQLVEKKNLSQPDLDLSLQFASQEHGMLNSRPNKQQLPVANPSGVQTANLSGVQLVNPSGVQHLSKPHKISEEHHNKQSADNAGKPSVPSKVGSEAHRPLCTVTQASPVVSQSIAMNSWPERHAPHLNKDVSSYSTADGINGYSNALFPVSGQPPLLHVNSGPPPLINTRHLSQHYINGPPKPSLQNNESFYEMALQQSASRDCWDQLGVKNGVHQPLESNYTLHSQRPSQHPPTVSDRTSNVNSSVSSQHSLSTRNRNSSLSQWTVPNTNSSMHSARGTYVSLVPGGSQNQLSGHAQGLRHPESWQNYNVIKEANIVNTGAPALQYHSVTSVMNSSCIPPPLTNNLSADRFISCQERNHVPPPLIRKPSTMHYGAEAEPVDHLQGHCNALLAAQRVKSQTEGNFPCWVKVPTETNTNSKMVKLRESATQQGTGQTDLDMEENHPHFNLLLAGNFRLSGKFTSDIPTGQPSGHHETRASQSGGHHETSASQSSGHHETRASQSGDHHATRASQSGDHHETRASQSGGYYETRASQSDGHHETRASQSGGYYETRASQSDGHHETRASQSGGHYGRTANFFLGDRQIISSPQRGRQANKVLFPTQDGMPQPSAGAILSLAGAIPDHDAISREPLDLSLHSKKHPDTCGKQLSTNHQTCPAVHASFDAIKSHTANNNVMDRISSPKDTPIVSVPTCAETISGSGALSYTDQNFIENSAQIVPESKIQSQSRQTAAAKIMENSNKPTQGAHSLQQTVGVDRHLFTSHVRRITYDGQSFDSVDGGSSDLYPPSSGHPICSKHSSVSAPKSSTALMSPGSNLDDASMAFSRASPPFLNTSSSRRTSIDLTNAETSVLKASDVFSSLVKDYYSSGPKENTYSSLLMAQITSKSKRQREENTVTDEIFGFIQSKNLEPRLEVNNYVHKGQVIDLTENEDIVSISSNENSDEDIRGDLMAEHSRTHLMGEDTRTHLMGEDTRTHLMGASSQNNSSLACTPSNDNSNKYFNRAANNFSDLHKQRQSLDGHAHGTHVANSHDGYHRTMIIDGGSPSHVFETPENIFNCNSVVLNKETHYDNQTGGPTKGSSVVMPSLKVNPAGKEIVAEKLRQKLAHHPHQDQANLTPFQTTVRSLQSSPTRAHMGRDMEEAIEPTAQQAAATLLMLSADPFYNNLLMTPEATDNYQEKVYQIHPTLDDNQKALENSSAANKGTRTGRRVGRPPKDDDRSEVHSVVASSVPHSQVPVAGSSSAYNYMPVSCHLNAVMCSPTRYPDGHLTTTHSMNTTNPLFLPTSEAIPDCHTNNSRQKLKRKYVRAVKHQLTPSDDPLLVLKELPNAAGSSQIIHQTGTVNKEDRSERDGPPPLLADTVIKKKRKRRTKLEMLKAAAESGVKPHRKYKTRRVHSSKEITMENQHSVVSNTPSSSSPSQGLSSQNGWNYPVYPRGPSQFQQFFEENYSASNPSNVRSGGGNIDELMHELSSDGHALDDRLIPQTHNEDGLVVLSLRSADGHHIEMEGPTVPTHHFQLRSSAPRPFIHRSSKAFHDGILIQSPADFATKQPTKNHPSIIYPFVDITSESPSRQTVIRANRRSMESETTHSSTNGIDRTEQEVIAWLATQSK</sequence>
<feature type="compositionally biased region" description="Basic residues" evidence="1">
    <location>
        <begin position="2503"/>
        <end position="2514"/>
    </location>
</feature>
<evidence type="ECO:0000313" key="3">
    <source>
        <dbReference type="Proteomes" id="UP001497497"/>
    </source>
</evidence>
<feature type="compositionally biased region" description="Basic and acidic residues" evidence="1">
    <location>
        <begin position="2333"/>
        <end position="2342"/>
    </location>
</feature>
<feature type="region of interest" description="Disordered" evidence="1">
    <location>
        <begin position="2315"/>
        <end position="2349"/>
    </location>
</feature>
<feature type="region of interest" description="Disordered" evidence="1">
    <location>
        <begin position="2698"/>
        <end position="2719"/>
    </location>
</feature>
<feature type="region of interest" description="Disordered" evidence="1">
    <location>
        <begin position="2456"/>
        <end position="2476"/>
    </location>
</feature>
<feature type="compositionally biased region" description="Basic and acidic residues" evidence="1">
    <location>
        <begin position="2462"/>
        <end position="2471"/>
    </location>
</feature>
<feature type="compositionally biased region" description="Polar residues" evidence="1">
    <location>
        <begin position="1664"/>
        <end position="1678"/>
    </location>
</feature>
<feature type="region of interest" description="Disordered" evidence="1">
    <location>
        <begin position="2497"/>
        <end position="2551"/>
    </location>
</feature>
<feature type="compositionally biased region" description="Polar residues" evidence="1">
    <location>
        <begin position="1642"/>
        <end position="1656"/>
    </location>
</feature>
<dbReference type="EMBL" id="CAXITT010000563">
    <property type="protein sequence ID" value="CAL1543587.1"/>
    <property type="molecule type" value="Genomic_DNA"/>
</dbReference>
<feature type="region of interest" description="Disordered" evidence="1">
    <location>
        <begin position="275"/>
        <end position="301"/>
    </location>
</feature>
<feature type="compositionally biased region" description="Basic and acidic residues" evidence="1">
    <location>
        <begin position="1592"/>
        <end position="1607"/>
    </location>
</feature>
<reference evidence="2 3" key="1">
    <citation type="submission" date="2024-04" db="EMBL/GenBank/DDBJ databases">
        <authorList>
            <consortium name="Genoscope - CEA"/>
            <person name="William W."/>
        </authorList>
    </citation>
    <scope>NUCLEOTIDE SEQUENCE [LARGE SCALE GENOMIC DNA]</scope>
</reference>
<protein>
    <submittedName>
        <fullName evidence="2">Uncharacterized protein</fullName>
    </submittedName>
</protein>